<proteinExistence type="predicted"/>
<protein>
    <submittedName>
        <fullName evidence="1">Nucleotidyltransferase family protein</fullName>
    </submittedName>
</protein>
<evidence type="ECO:0000313" key="1">
    <source>
        <dbReference type="EMBL" id="MBC3809158.1"/>
    </source>
</evidence>
<gene>
    <name evidence="1" type="ORF">H8K52_17595</name>
</gene>
<accession>A0ABR6X8W4</accession>
<comment type="caution">
    <text evidence="1">The sequence shown here is derived from an EMBL/GenBank/DDBJ whole genome shotgun (WGS) entry which is preliminary data.</text>
</comment>
<organism evidence="1 2">
    <name type="scientific">Undibacterium seohonense</name>
    <dbReference type="NCBI Taxonomy" id="1344950"/>
    <lineage>
        <taxon>Bacteria</taxon>
        <taxon>Pseudomonadati</taxon>
        <taxon>Pseudomonadota</taxon>
        <taxon>Betaproteobacteria</taxon>
        <taxon>Burkholderiales</taxon>
        <taxon>Oxalobacteraceae</taxon>
        <taxon>Undibacterium</taxon>
    </lineage>
</organism>
<dbReference type="InterPro" id="IPR009267">
    <property type="entry name" value="NTP_transf_6"/>
</dbReference>
<dbReference type="Pfam" id="PF06042">
    <property type="entry name" value="NTP_transf_6"/>
    <property type="match status" value="1"/>
</dbReference>
<dbReference type="EMBL" id="JACOFW010000026">
    <property type="protein sequence ID" value="MBC3809158.1"/>
    <property type="molecule type" value="Genomic_DNA"/>
</dbReference>
<dbReference type="PANTHER" id="PTHR39166:SF1">
    <property type="entry name" value="BLL1166 PROTEIN"/>
    <property type="match status" value="1"/>
</dbReference>
<dbReference type="RefSeq" id="WP_186924220.1">
    <property type="nucleotide sequence ID" value="NZ_JACOFW010000026.1"/>
</dbReference>
<reference evidence="1 2" key="1">
    <citation type="submission" date="2020-08" db="EMBL/GenBank/DDBJ databases">
        <title>Novel species isolated from subtropical streams in China.</title>
        <authorList>
            <person name="Lu H."/>
        </authorList>
    </citation>
    <scope>NUCLEOTIDE SEQUENCE [LARGE SCALE GENOMIC DNA]</scope>
    <source>
        <strain evidence="1 2">KACC 16656</strain>
    </source>
</reference>
<sequence>MKQQFIKDVFSNPNNAEILARWDAFALPDSWLVAGCLFQTVWNRISNQEPAFGIKDYDIFYYDPDDLSAASEQANQERVSKLFKDLNITLEVCNQARVHLWYESYFGHSYPQLASAKDGIDRFLIPSTCVGMNPQEIYVPNGFEILYQGVLAMNPLTPHRLLFEQKAQSYQRRWPWLSLEDDPAMSGSTTI</sequence>
<name>A0ABR6X8W4_9BURK</name>
<keyword evidence="2" id="KW-1185">Reference proteome</keyword>
<evidence type="ECO:0000313" key="2">
    <source>
        <dbReference type="Proteomes" id="UP000648257"/>
    </source>
</evidence>
<dbReference type="PANTHER" id="PTHR39166">
    <property type="entry name" value="BLL1166 PROTEIN"/>
    <property type="match status" value="1"/>
</dbReference>
<dbReference type="Proteomes" id="UP000648257">
    <property type="component" value="Unassembled WGS sequence"/>
</dbReference>